<feature type="chain" id="PRO_5041904162" evidence="1">
    <location>
        <begin position="30"/>
        <end position="166"/>
    </location>
</feature>
<dbReference type="Proteomes" id="UP001183643">
    <property type="component" value="Unassembled WGS sequence"/>
</dbReference>
<dbReference type="Pfam" id="PF14200">
    <property type="entry name" value="RicinB_lectin_2"/>
    <property type="match status" value="1"/>
</dbReference>
<gene>
    <name evidence="3" type="ORF">J2S41_002544</name>
</gene>
<dbReference type="AlphaFoldDB" id="A0AAE3YQ63"/>
<dbReference type="CDD" id="cd00161">
    <property type="entry name" value="beta-trefoil_Ricin-like"/>
    <property type="match status" value="1"/>
</dbReference>
<protein>
    <submittedName>
        <fullName evidence="3">PAS domain-containing protein</fullName>
    </submittedName>
</protein>
<dbReference type="InterPro" id="IPR000772">
    <property type="entry name" value="Ricin_B_lectin"/>
</dbReference>
<dbReference type="EMBL" id="JAVDYB010000001">
    <property type="protein sequence ID" value="MDR7275766.1"/>
    <property type="molecule type" value="Genomic_DNA"/>
</dbReference>
<dbReference type="RefSeq" id="WP_310367123.1">
    <property type="nucleotide sequence ID" value="NZ_JAVDYB010000001.1"/>
</dbReference>
<evidence type="ECO:0000256" key="1">
    <source>
        <dbReference type="SAM" id="SignalP"/>
    </source>
</evidence>
<dbReference type="InterPro" id="IPR035992">
    <property type="entry name" value="Ricin_B-like_lectins"/>
</dbReference>
<feature type="signal peptide" evidence="1">
    <location>
        <begin position="1"/>
        <end position="29"/>
    </location>
</feature>
<accession>A0AAE3YQ63</accession>
<dbReference type="SUPFAM" id="SSF50370">
    <property type="entry name" value="Ricin B-like lectins"/>
    <property type="match status" value="1"/>
</dbReference>
<evidence type="ECO:0000259" key="2">
    <source>
        <dbReference type="Pfam" id="PF14200"/>
    </source>
</evidence>
<feature type="domain" description="Ricin B lectin" evidence="2">
    <location>
        <begin position="36"/>
        <end position="109"/>
    </location>
</feature>
<reference evidence="3" key="1">
    <citation type="submission" date="2023-07" db="EMBL/GenBank/DDBJ databases">
        <title>Sequencing the genomes of 1000 actinobacteria strains.</title>
        <authorList>
            <person name="Klenk H.-P."/>
        </authorList>
    </citation>
    <scope>NUCLEOTIDE SEQUENCE</scope>
    <source>
        <strain evidence="3">DSM 44707</strain>
    </source>
</reference>
<keyword evidence="4" id="KW-1185">Reference proteome</keyword>
<organism evidence="3 4">
    <name type="scientific">Catenuloplanes atrovinosus</name>
    <dbReference type="NCBI Taxonomy" id="137266"/>
    <lineage>
        <taxon>Bacteria</taxon>
        <taxon>Bacillati</taxon>
        <taxon>Actinomycetota</taxon>
        <taxon>Actinomycetes</taxon>
        <taxon>Micromonosporales</taxon>
        <taxon>Micromonosporaceae</taxon>
        <taxon>Catenuloplanes</taxon>
    </lineage>
</organism>
<comment type="caution">
    <text evidence="3">The sequence shown here is derived from an EMBL/GenBank/DDBJ whole genome shotgun (WGS) entry which is preliminary data.</text>
</comment>
<name>A0AAE3YQ63_9ACTN</name>
<dbReference type="Gene3D" id="2.80.10.50">
    <property type="match status" value="3"/>
</dbReference>
<proteinExistence type="predicted"/>
<evidence type="ECO:0000313" key="3">
    <source>
        <dbReference type="EMBL" id="MDR7275766.1"/>
    </source>
</evidence>
<dbReference type="PROSITE" id="PS50231">
    <property type="entry name" value="RICIN_B_LECTIN"/>
    <property type="match status" value="1"/>
</dbReference>
<sequence>MRRRFAVRSVAASAAAVLMSVFFVAPAQAAFYRQWRNGNSTQCMGTNNGYTTNGTVVIQWGCNNNPDQKWLDVPLDDGEWYRIQNLADPTKCLGVMNGSTTPGAQIIIWDCNGNWDQQWTLVAFNGQYVFYNRASYRIIGIAGASRTPGGGAVLWDWQNNPDQRWY</sequence>
<evidence type="ECO:0000313" key="4">
    <source>
        <dbReference type="Proteomes" id="UP001183643"/>
    </source>
</evidence>
<keyword evidence="1" id="KW-0732">Signal</keyword>